<keyword evidence="10" id="KW-0175">Coiled coil</keyword>
<evidence type="ECO:0000313" key="13">
    <source>
        <dbReference type="Proteomes" id="UP000698963"/>
    </source>
</evidence>
<dbReference type="InterPro" id="IPR004604">
    <property type="entry name" value="DNA_recomb/repair_RecN"/>
</dbReference>
<keyword evidence="6" id="KW-0067">ATP-binding</keyword>
<comment type="caution">
    <text evidence="12">The sequence shown here is derived from an EMBL/GenBank/DDBJ whole genome shotgun (WGS) entry which is preliminary data.</text>
</comment>
<evidence type="ECO:0000256" key="7">
    <source>
        <dbReference type="ARBA" id="ARBA00023204"/>
    </source>
</evidence>
<dbReference type="AlphaFoldDB" id="A0A921AUA3"/>
<dbReference type="RefSeq" id="WP_304120831.1">
    <property type="nucleotide sequence ID" value="NZ_DYZA01000043.1"/>
</dbReference>
<evidence type="ECO:0000256" key="1">
    <source>
        <dbReference type="ARBA" id="ARBA00003618"/>
    </source>
</evidence>
<organism evidence="12 13">
    <name type="scientific">Mailhella massiliensis</name>
    <dbReference type="NCBI Taxonomy" id="1903261"/>
    <lineage>
        <taxon>Bacteria</taxon>
        <taxon>Pseudomonadati</taxon>
        <taxon>Thermodesulfobacteriota</taxon>
        <taxon>Desulfovibrionia</taxon>
        <taxon>Desulfovibrionales</taxon>
        <taxon>Desulfovibrionaceae</taxon>
        <taxon>Mailhella</taxon>
    </lineage>
</organism>
<name>A0A921AUA3_9BACT</name>
<dbReference type="Pfam" id="PF02463">
    <property type="entry name" value="SMC_N"/>
    <property type="match status" value="1"/>
</dbReference>
<evidence type="ECO:0000256" key="8">
    <source>
        <dbReference type="ARBA" id="ARBA00033408"/>
    </source>
</evidence>
<feature type="domain" description="RecF/RecN/SMC N-terminal" evidence="11">
    <location>
        <begin position="5"/>
        <end position="508"/>
    </location>
</feature>
<evidence type="ECO:0000259" key="11">
    <source>
        <dbReference type="Pfam" id="PF02463"/>
    </source>
</evidence>
<dbReference type="GO" id="GO:0009432">
    <property type="term" value="P:SOS response"/>
    <property type="evidence" value="ECO:0007669"/>
    <property type="project" value="TreeGrafter"/>
</dbReference>
<dbReference type="Proteomes" id="UP000698963">
    <property type="component" value="Unassembled WGS sequence"/>
</dbReference>
<keyword evidence="5 9" id="KW-0227">DNA damage</keyword>
<dbReference type="GO" id="GO:0006281">
    <property type="term" value="P:DNA repair"/>
    <property type="evidence" value="ECO:0007669"/>
    <property type="project" value="UniProtKB-KW"/>
</dbReference>
<evidence type="ECO:0000256" key="4">
    <source>
        <dbReference type="ARBA" id="ARBA00022741"/>
    </source>
</evidence>
<sequence>MLEYLRIRGLALIDDMELEFGEGMNALTGETGAGKSFILKAINFVLGDKLSTDMVRPGRDKAQVEALFTRKGPEGEEEVVLRRELSAASGRSHFFLNGSLTSQDAVRALRPSLLFHVSQHGQQRLLLPSYQAALIDSFLPDPGIVARKDALLRELKNVAEQRRVLLERMDMLSEKRELLEMQQREIEKVAPEEGEEERLEQARAELKSVERLRGQYEQGLELMLGGEGPGLATLLGEMERLLHALSQEDESFSPSLEALLNFEEEARELTRRFRSTPSSGSEFDPDELEARLYELSQLKRRMRRSIPEILRLRDEIAENLSFLDACGLDLHRLEKQERELSKKLHAILEECNVLRRDAASRFCVALEKELAGLGFSERVHVEPEASPHEIWPQVEDKVKVICPACVEERYRLLWAPNPGQHAQPLDKIASGGELSRFLLAVVGVQATGEDATLIFDEVDAGVGGITLNRVSERLHELASRRQLLIITHWPQLASRAAQHFQVCKEERGNETFTLCRPLDAHARAEELKRMAGEES</sequence>
<evidence type="ECO:0000313" key="12">
    <source>
        <dbReference type="EMBL" id="HJD96480.1"/>
    </source>
</evidence>
<evidence type="ECO:0000256" key="5">
    <source>
        <dbReference type="ARBA" id="ARBA00022763"/>
    </source>
</evidence>
<comment type="function">
    <text evidence="1 9">May be involved in recombinational repair of damaged DNA.</text>
</comment>
<reference evidence="12" key="1">
    <citation type="journal article" date="2021" name="PeerJ">
        <title>Extensive microbial diversity within the chicken gut microbiome revealed by metagenomics and culture.</title>
        <authorList>
            <person name="Gilroy R."/>
            <person name="Ravi A."/>
            <person name="Getino M."/>
            <person name="Pursley I."/>
            <person name="Horton D.L."/>
            <person name="Alikhan N.F."/>
            <person name="Baker D."/>
            <person name="Gharbi K."/>
            <person name="Hall N."/>
            <person name="Watson M."/>
            <person name="Adriaenssens E.M."/>
            <person name="Foster-Nyarko E."/>
            <person name="Jarju S."/>
            <person name="Secka A."/>
            <person name="Antonio M."/>
            <person name="Oren A."/>
            <person name="Chaudhuri R.R."/>
            <person name="La Ragione R."/>
            <person name="Hildebrand F."/>
            <person name="Pallen M.J."/>
        </authorList>
    </citation>
    <scope>NUCLEOTIDE SEQUENCE</scope>
    <source>
        <strain evidence="12">ChiGjej2B2-19336</strain>
    </source>
</reference>
<keyword evidence="7 9" id="KW-0234">DNA repair</keyword>
<dbReference type="PANTHER" id="PTHR11059">
    <property type="entry name" value="DNA REPAIR PROTEIN RECN"/>
    <property type="match status" value="1"/>
</dbReference>
<dbReference type="GO" id="GO:0043590">
    <property type="term" value="C:bacterial nucleoid"/>
    <property type="evidence" value="ECO:0007669"/>
    <property type="project" value="TreeGrafter"/>
</dbReference>
<evidence type="ECO:0000256" key="2">
    <source>
        <dbReference type="ARBA" id="ARBA00009441"/>
    </source>
</evidence>
<dbReference type="SUPFAM" id="SSF52540">
    <property type="entry name" value="P-loop containing nucleoside triphosphate hydrolases"/>
    <property type="match status" value="1"/>
</dbReference>
<proteinExistence type="inferred from homology"/>
<dbReference type="GO" id="GO:0005524">
    <property type="term" value="F:ATP binding"/>
    <property type="evidence" value="ECO:0007669"/>
    <property type="project" value="UniProtKB-KW"/>
</dbReference>
<dbReference type="Gene3D" id="3.40.50.300">
    <property type="entry name" value="P-loop containing nucleotide triphosphate hydrolases"/>
    <property type="match status" value="2"/>
</dbReference>
<reference evidence="12" key="2">
    <citation type="submission" date="2021-09" db="EMBL/GenBank/DDBJ databases">
        <authorList>
            <person name="Gilroy R."/>
        </authorList>
    </citation>
    <scope>NUCLEOTIDE SEQUENCE</scope>
    <source>
        <strain evidence="12">ChiGjej2B2-19336</strain>
    </source>
</reference>
<dbReference type="GO" id="GO:0006310">
    <property type="term" value="P:DNA recombination"/>
    <property type="evidence" value="ECO:0007669"/>
    <property type="project" value="InterPro"/>
</dbReference>
<dbReference type="PANTHER" id="PTHR11059:SF0">
    <property type="entry name" value="DNA REPAIR PROTEIN RECN"/>
    <property type="match status" value="1"/>
</dbReference>
<dbReference type="EMBL" id="DYZA01000043">
    <property type="protein sequence ID" value="HJD96480.1"/>
    <property type="molecule type" value="Genomic_DNA"/>
</dbReference>
<comment type="similarity">
    <text evidence="2 9">Belongs to the RecN family.</text>
</comment>
<dbReference type="InterPro" id="IPR003395">
    <property type="entry name" value="RecF/RecN/SMC_N"/>
</dbReference>
<keyword evidence="4" id="KW-0547">Nucleotide-binding</keyword>
<dbReference type="InterPro" id="IPR027417">
    <property type="entry name" value="P-loop_NTPase"/>
</dbReference>
<protein>
    <recommendedName>
        <fullName evidence="3 9">DNA repair protein RecN</fullName>
    </recommendedName>
    <alternativeName>
        <fullName evidence="8 9">Recombination protein N</fullName>
    </alternativeName>
</protein>
<accession>A0A921AUA3</accession>
<evidence type="ECO:0000256" key="9">
    <source>
        <dbReference type="PIRNR" id="PIRNR003128"/>
    </source>
</evidence>
<evidence type="ECO:0000256" key="6">
    <source>
        <dbReference type="ARBA" id="ARBA00022840"/>
    </source>
</evidence>
<evidence type="ECO:0000256" key="3">
    <source>
        <dbReference type="ARBA" id="ARBA00021315"/>
    </source>
</evidence>
<gene>
    <name evidence="12" type="ORF">K8W16_02385</name>
</gene>
<evidence type="ECO:0000256" key="10">
    <source>
        <dbReference type="SAM" id="Coils"/>
    </source>
</evidence>
<dbReference type="PIRSF" id="PIRSF003128">
    <property type="entry name" value="RecN"/>
    <property type="match status" value="1"/>
</dbReference>
<feature type="coiled-coil region" evidence="10">
    <location>
        <begin position="148"/>
        <end position="219"/>
    </location>
</feature>